<protein>
    <submittedName>
        <fullName evidence="2">Uncharacterized protein</fullName>
    </submittedName>
</protein>
<dbReference type="EMBL" id="OCTN01000001">
    <property type="protein sequence ID" value="SOH93143.1"/>
    <property type="molecule type" value="Genomic_DNA"/>
</dbReference>
<evidence type="ECO:0000256" key="1">
    <source>
        <dbReference type="SAM" id="SignalP"/>
    </source>
</evidence>
<evidence type="ECO:0000313" key="3">
    <source>
        <dbReference type="Proteomes" id="UP000220034"/>
    </source>
</evidence>
<dbReference type="RefSeq" id="WP_097928674.1">
    <property type="nucleotide sequence ID" value="NZ_OCTN01000001.1"/>
</dbReference>
<dbReference type="AlphaFoldDB" id="A0A2C9CPJ5"/>
<dbReference type="OrthoDB" id="2583024at2"/>
<proteinExistence type="predicted"/>
<sequence length="71" mass="7982">MRRRTFLSFAAAKLAMPAQAQVEQRAALRGYMARPRLIVTCLLCENAADWRDPETGFVSHVRLTDATFGRA</sequence>
<reference evidence="3" key="1">
    <citation type="submission" date="2017-09" db="EMBL/GenBank/DDBJ databases">
        <authorList>
            <person name="Varghese N."/>
            <person name="Submissions S."/>
        </authorList>
    </citation>
    <scope>NUCLEOTIDE SEQUENCE [LARGE SCALE GENOMIC DNA]</scope>
    <source>
        <strain evidence="3">C7</strain>
    </source>
</reference>
<name>A0A2C9CPJ5_9RHOB</name>
<dbReference type="Proteomes" id="UP000220034">
    <property type="component" value="Unassembled WGS sequence"/>
</dbReference>
<organism evidence="2 3">
    <name type="scientific">Pontivivens marinum</name>
    <dbReference type="NCBI Taxonomy" id="1690039"/>
    <lineage>
        <taxon>Bacteria</taxon>
        <taxon>Pseudomonadati</taxon>
        <taxon>Pseudomonadota</taxon>
        <taxon>Alphaproteobacteria</taxon>
        <taxon>Rhodobacterales</taxon>
        <taxon>Paracoccaceae</taxon>
        <taxon>Pontivivens</taxon>
    </lineage>
</organism>
<keyword evidence="1" id="KW-0732">Signal</keyword>
<feature type="chain" id="PRO_5012541913" evidence="1">
    <location>
        <begin position="21"/>
        <end position="71"/>
    </location>
</feature>
<keyword evidence="3" id="KW-1185">Reference proteome</keyword>
<feature type="signal peptide" evidence="1">
    <location>
        <begin position="1"/>
        <end position="20"/>
    </location>
</feature>
<accession>A0A2C9CPJ5</accession>
<gene>
    <name evidence="2" type="ORF">SAMN06273572_101998</name>
</gene>
<evidence type="ECO:0000313" key="2">
    <source>
        <dbReference type="EMBL" id="SOH93143.1"/>
    </source>
</evidence>